<accession>D6RMM0</accession>
<name>D6RMM0_COPC7</name>
<evidence type="ECO:0000256" key="2">
    <source>
        <dbReference type="SAM" id="Phobius"/>
    </source>
</evidence>
<dbReference type="EMBL" id="AACS02000005">
    <property type="protein sequence ID" value="EFI27806.1"/>
    <property type="molecule type" value="Genomic_DNA"/>
</dbReference>
<feature type="transmembrane region" description="Helical" evidence="2">
    <location>
        <begin position="29"/>
        <end position="49"/>
    </location>
</feature>
<gene>
    <name evidence="4" type="ORF">CC1G_14729</name>
</gene>
<dbReference type="Pfam" id="PF20151">
    <property type="entry name" value="DUF6533"/>
    <property type="match status" value="1"/>
</dbReference>
<keyword evidence="2" id="KW-0812">Transmembrane</keyword>
<feature type="transmembrane region" description="Helical" evidence="2">
    <location>
        <begin position="203"/>
        <end position="222"/>
    </location>
</feature>
<reference evidence="4 5" key="1">
    <citation type="journal article" date="2010" name="Proc. Natl. Acad. Sci. U.S.A.">
        <title>Insights into evolution of multicellular fungi from the assembled chromosomes of the mushroom Coprinopsis cinerea (Coprinus cinereus).</title>
        <authorList>
            <person name="Stajich J.E."/>
            <person name="Wilke S.K."/>
            <person name="Ahren D."/>
            <person name="Au C.H."/>
            <person name="Birren B.W."/>
            <person name="Borodovsky M."/>
            <person name="Burns C."/>
            <person name="Canback B."/>
            <person name="Casselton L.A."/>
            <person name="Cheng C.K."/>
            <person name="Deng J."/>
            <person name="Dietrich F.S."/>
            <person name="Fargo D.C."/>
            <person name="Farman M.L."/>
            <person name="Gathman A.C."/>
            <person name="Goldberg J."/>
            <person name="Guigo R."/>
            <person name="Hoegger P.J."/>
            <person name="Hooker J.B."/>
            <person name="Huggins A."/>
            <person name="James T.Y."/>
            <person name="Kamada T."/>
            <person name="Kilaru S."/>
            <person name="Kodira C."/>
            <person name="Kues U."/>
            <person name="Kupfer D."/>
            <person name="Kwan H.S."/>
            <person name="Lomsadze A."/>
            <person name="Li W."/>
            <person name="Lilly W.W."/>
            <person name="Ma L.J."/>
            <person name="Mackey A.J."/>
            <person name="Manning G."/>
            <person name="Martin F."/>
            <person name="Muraguchi H."/>
            <person name="Natvig D.O."/>
            <person name="Palmerini H."/>
            <person name="Ramesh M.A."/>
            <person name="Rehmeyer C.J."/>
            <person name="Roe B.A."/>
            <person name="Shenoy N."/>
            <person name="Stanke M."/>
            <person name="Ter-Hovhannisyan V."/>
            <person name="Tunlid A."/>
            <person name="Velagapudi R."/>
            <person name="Vision T.J."/>
            <person name="Zeng Q."/>
            <person name="Zolan M.E."/>
            <person name="Pukkila P.J."/>
        </authorList>
    </citation>
    <scope>NUCLEOTIDE SEQUENCE [LARGE SCALE GENOMIC DNA]</scope>
    <source>
        <strain evidence="5">Okayama-7 / 130 / ATCC MYA-4618 / FGSC 9003</strain>
    </source>
</reference>
<dbReference type="GeneID" id="9378402"/>
<protein>
    <recommendedName>
        <fullName evidence="3">DUF6533 domain-containing protein</fullName>
    </recommendedName>
</protein>
<keyword evidence="2" id="KW-0472">Membrane</keyword>
<keyword evidence="2" id="KW-1133">Transmembrane helix</keyword>
<proteinExistence type="predicted"/>
<dbReference type="RefSeq" id="XP_002911300.1">
    <property type="nucleotide sequence ID" value="XM_002911254.1"/>
</dbReference>
<dbReference type="InParanoid" id="D6RMM0"/>
<feature type="transmembrane region" description="Helical" evidence="2">
    <location>
        <begin position="162"/>
        <end position="183"/>
    </location>
</feature>
<comment type="caution">
    <text evidence="4">The sequence shown here is derived from an EMBL/GenBank/DDBJ whole genome shotgun (WGS) entry which is preliminary data.</text>
</comment>
<dbReference type="VEuPathDB" id="FungiDB:CC1G_14729"/>
<evidence type="ECO:0000313" key="5">
    <source>
        <dbReference type="Proteomes" id="UP000001861"/>
    </source>
</evidence>
<organism evidence="4 5">
    <name type="scientific">Coprinopsis cinerea (strain Okayama-7 / 130 / ATCC MYA-4618 / FGSC 9003)</name>
    <name type="common">Inky cap fungus</name>
    <name type="synonym">Hormographiella aspergillata</name>
    <dbReference type="NCBI Taxonomy" id="240176"/>
    <lineage>
        <taxon>Eukaryota</taxon>
        <taxon>Fungi</taxon>
        <taxon>Dikarya</taxon>
        <taxon>Basidiomycota</taxon>
        <taxon>Agaricomycotina</taxon>
        <taxon>Agaricomycetes</taxon>
        <taxon>Agaricomycetidae</taxon>
        <taxon>Agaricales</taxon>
        <taxon>Agaricineae</taxon>
        <taxon>Psathyrellaceae</taxon>
        <taxon>Coprinopsis</taxon>
    </lineage>
</organism>
<sequence>MVMLIADYLETLPTEVKHIWFGEMSKIKIAYFVTRYSIFLHYILTFVYYGSKDLTIPQCHAWFGASIIVLVANAAFSEGEFQHHPFQRCLDTLPKSTALPSSIRHFRKEEMVGNIPNLSMRAYAIKFGLLARYLQKTVIITINLPGMHCTPINFPQTSRYTAALFIVQILALAILIGITFWILRSSYKGVGNSLLVVLIRNGMIYVAIIVVLGIITAAINYYSDSSSLISNFQGAAHPLLSTRLILHLRERGQKQLESTDSQDINNRVREKLETLKFAKQPTTVCSGSAVASGERTADTNNDNTTRPPV</sequence>
<evidence type="ECO:0000313" key="4">
    <source>
        <dbReference type="EMBL" id="EFI27806.1"/>
    </source>
</evidence>
<dbReference type="InterPro" id="IPR045340">
    <property type="entry name" value="DUF6533"/>
</dbReference>
<evidence type="ECO:0000256" key="1">
    <source>
        <dbReference type="SAM" id="MobiDB-lite"/>
    </source>
</evidence>
<feature type="domain" description="DUF6533" evidence="3">
    <location>
        <begin position="2"/>
        <end position="40"/>
    </location>
</feature>
<feature type="region of interest" description="Disordered" evidence="1">
    <location>
        <begin position="286"/>
        <end position="309"/>
    </location>
</feature>
<dbReference type="KEGG" id="cci:CC1G_14729"/>
<feature type="compositionally biased region" description="Low complexity" evidence="1">
    <location>
        <begin position="298"/>
        <end position="309"/>
    </location>
</feature>
<keyword evidence="5" id="KW-1185">Reference proteome</keyword>
<evidence type="ECO:0000259" key="3">
    <source>
        <dbReference type="Pfam" id="PF20151"/>
    </source>
</evidence>
<dbReference type="OrthoDB" id="3353364at2759"/>
<dbReference type="AlphaFoldDB" id="D6RMM0"/>
<dbReference type="Proteomes" id="UP000001861">
    <property type="component" value="Unassembled WGS sequence"/>
</dbReference>
<dbReference type="HOGENOM" id="CLU_1034454_0_0_1"/>